<feature type="region of interest" description="Disordered" evidence="1">
    <location>
        <begin position="41"/>
        <end position="93"/>
    </location>
</feature>
<protein>
    <recommendedName>
        <fullName evidence="4">Transposase</fullName>
    </recommendedName>
</protein>
<reference evidence="2 3" key="1">
    <citation type="submission" date="2020-06" db="EMBL/GenBank/DDBJ databases">
        <title>Actinokineospora xiongansis sp. nov., isolated from soil of Baiyangdian.</title>
        <authorList>
            <person name="Zhang X."/>
        </authorList>
    </citation>
    <scope>NUCLEOTIDE SEQUENCE [LARGE SCALE GENOMIC DNA]</scope>
    <source>
        <strain evidence="2 3">HBU206404</strain>
    </source>
</reference>
<keyword evidence="3" id="KW-1185">Reference proteome</keyword>
<evidence type="ECO:0000313" key="2">
    <source>
        <dbReference type="EMBL" id="MBC6447929.1"/>
    </source>
</evidence>
<feature type="compositionally biased region" description="Basic and acidic residues" evidence="1">
    <location>
        <begin position="83"/>
        <end position="93"/>
    </location>
</feature>
<gene>
    <name evidence="2" type="ORF">GPZ80_12180</name>
</gene>
<comment type="caution">
    <text evidence="2">The sequence shown here is derived from an EMBL/GenBank/DDBJ whole genome shotgun (WGS) entry which is preliminary data.</text>
</comment>
<evidence type="ECO:0000256" key="1">
    <source>
        <dbReference type="SAM" id="MobiDB-lite"/>
    </source>
</evidence>
<dbReference type="EMBL" id="JABVED010000006">
    <property type="protein sequence ID" value="MBC6447929.1"/>
    <property type="molecule type" value="Genomic_DNA"/>
</dbReference>
<organism evidence="2 3">
    <name type="scientific">Actinokineospora xionganensis</name>
    <dbReference type="NCBI Taxonomy" id="2684470"/>
    <lineage>
        <taxon>Bacteria</taxon>
        <taxon>Bacillati</taxon>
        <taxon>Actinomycetota</taxon>
        <taxon>Actinomycetes</taxon>
        <taxon>Pseudonocardiales</taxon>
        <taxon>Pseudonocardiaceae</taxon>
        <taxon>Actinokineospora</taxon>
    </lineage>
</organism>
<feature type="compositionally biased region" description="Polar residues" evidence="1">
    <location>
        <begin position="41"/>
        <end position="63"/>
    </location>
</feature>
<name>A0ABR7L5H4_9PSEU</name>
<evidence type="ECO:0000313" key="3">
    <source>
        <dbReference type="Proteomes" id="UP000734823"/>
    </source>
</evidence>
<accession>A0ABR7L5H4</accession>
<proteinExistence type="predicted"/>
<dbReference type="Proteomes" id="UP000734823">
    <property type="component" value="Unassembled WGS sequence"/>
</dbReference>
<evidence type="ECO:0008006" key="4">
    <source>
        <dbReference type="Google" id="ProtNLM"/>
    </source>
</evidence>
<sequence>MKAKPRLSERTFHRGQCGFSLDRDLNVARNLAHLVDEVTGGMSSPNCGATQNEPEGNPCQTRFTRAPGTATGRPTRSTPCREAAAHDTVAHVS</sequence>